<dbReference type="SUPFAM" id="SSF54637">
    <property type="entry name" value="Thioesterase/thiol ester dehydrase-isomerase"/>
    <property type="match status" value="1"/>
</dbReference>
<evidence type="ECO:0000313" key="5">
    <source>
        <dbReference type="Proteomes" id="UP000076532"/>
    </source>
</evidence>
<keyword evidence="2" id="KW-0378">Hydrolase</keyword>
<accession>A0A166K6W0</accession>
<sequence length="187" mass="20442">MSSDDQNAPAPRQDTTLITGNASQEVKDFLCHVFLEIMTSGIDGHGFALSTGRALKLREISFVPKAEEPSRMEGRVVFEIIVDRDMANGMGSMHGGCTAYLIDVCTTLALNAYKMSTTFESLPSVSQSLNVVYHSPAMIGDTLRIVNKTITVGARTMTAHCEIWNETHKRQVATGQHIKMQPSAPKL</sequence>
<feature type="domain" description="Thioesterase" evidence="3">
    <location>
        <begin position="90"/>
        <end position="169"/>
    </location>
</feature>
<dbReference type="InterPro" id="IPR003736">
    <property type="entry name" value="PAAI_dom"/>
</dbReference>
<dbReference type="InterPro" id="IPR006683">
    <property type="entry name" value="Thioestr_dom"/>
</dbReference>
<evidence type="ECO:0000256" key="1">
    <source>
        <dbReference type="ARBA" id="ARBA00008324"/>
    </source>
</evidence>
<name>A0A166K6W0_9AGAM</name>
<evidence type="ECO:0000256" key="2">
    <source>
        <dbReference type="ARBA" id="ARBA00022801"/>
    </source>
</evidence>
<dbReference type="EMBL" id="KV417546">
    <property type="protein sequence ID" value="KZP21594.1"/>
    <property type="molecule type" value="Genomic_DNA"/>
</dbReference>
<dbReference type="InterPro" id="IPR039298">
    <property type="entry name" value="ACOT13"/>
</dbReference>
<dbReference type="NCBIfam" id="TIGR00369">
    <property type="entry name" value="unchar_dom_1"/>
    <property type="match status" value="1"/>
</dbReference>
<evidence type="ECO:0000259" key="3">
    <source>
        <dbReference type="Pfam" id="PF03061"/>
    </source>
</evidence>
<reference evidence="4 5" key="1">
    <citation type="journal article" date="2016" name="Mol. Biol. Evol.">
        <title>Comparative Genomics of Early-Diverging Mushroom-Forming Fungi Provides Insights into the Origins of Lignocellulose Decay Capabilities.</title>
        <authorList>
            <person name="Nagy L.G."/>
            <person name="Riley R."/>
            <person name="Tritt A."/>
            <person name="Adam C."/>
            <person name="Daum C."/>
            <person name="Floudas D."/>
            <person name="Sun H."/>
            <person name="Yadav J.S."/>
            <person name="Pangilinan J."/>
            <person name="Larsson K.H."/>
            <person name="Matsuura K."/>
            <person name="Barry K."/>
            <person name="Labutti K."/>
            <person name="Kuo R."/>
            <person name="Ohm R.A."/>
            <person name="Bhattacharya S.S."/>
            <person name="Shirouzu T."/>
            <person name="Yoshinaga Y."/>
            <person name="Martin F.M."/>
            <person name="Grigoriev I.V."/>
            <person name="Hibbett D.S."/>
        </authorList>
    </citation>
    <scope>NUCLEOTIDE SEQUENCE [LARGE SCALE GENOMIC DNA]</scope>
    <source>
        <strain evidence="4 5">CBS 109695</strain>
    </source>
</reference>
<dbReference type="Pfam" id="PF03061">
    <property type="entry name" value="4HBT"/>
    <property type="match status" value="1"/>
</dbReference>
<dbReference type="GO" id="GO:0047617">
    <property type="term" value="F:fatty acyl-CoA hydrolase activity"/>
    <property type="evidence" value="ECO:0007669"/>
    <property type="project" value="InterPro"/>
</dbReference>
<keyword evidence="5" id="KW-1185">Reference proteome</keyword>
<gene>
    <name evidence="4" type="ORF">FIBSPDRAFT_860537</name>
</gene>
<protein>
    <submittedName>
        <fullName evidence="4">Thioesterase/thiol ester dehydrase-isomerase</fullName>
    </submittedName>
</protein>
<dbReference type="AlphaFoldDB" id="A0A166K6W0"/>
<proteinExistence type="inferred from homology"/>
<dbReference type="OrthoDB" id="2831072at2759"/>
<dbReference type="Proteomes" id="UP000076532">
    <property type="component" value="Unassembled WGS sequence"/>
</dbReference>
<dbReference type="InterPro" id="IPR029069">
    <property type="entry name" value="HotDog_dom_sf"/>
</dbReference>
<dbReference type="PANTHER" id="PTHR21660:SF1">
    <property type="entry name" value="ACYL-COENZYME A THIOESTERASE 13"/>
    <property type="match status" value="1"/>
</dbReference>
<dbReference type="CDD" id="cd03443">
    <property type="entry name" value="PaaI_thioesterase"/>
    <property type="match status" value="1"/>
</dbReference>
<comment type="similarity">
    <text evidence="1">Belongs to the thioesterase PaaI family.</text>
</comment>
<dbReference type="STRING" id="436010.A0A166K6W0"/>
<organism evidence="4 5">
    <name type="scientific">Athelia psychrophila</name>
    <dbReference type="NCBI Taxonomy" id="1759441"/>
    <lineage>
        <taxon>Eukaryota</taxon>
        <taxon>Fungi</taxon>
        <taxon>Dikarya</taxon>
        <taxon>Basidiomycota</taxon>
        <taxon>Agaricomycotina</taxon>
        <taxon>Agaricomycetes</taxon>
        <taxon>Agaricomycetidae</taxon>
        <taxon>Atheliales</taxon>
        <taxon>Atheliaceae</taxon>
        <taxon>Athelia</taxon>
    </lineage>
</organism>
<evidence type="ECO:0000313" key="4">
    <source>
        <dbReference type="EMBL" id="KZP21594.1"/>
    </source>
</evidence>
<dbReference type="PANTHER" id="PTHR21660">
    <property type="entry name" value="THIOESTERASE SUPERFAMILY MEMBER-RELATED"/>
    <property type="match status" value="1"/>
</dbReference>
<dbReference type="Gene3D" id="3.10.129.10">
    <property type="entry name" value="Hotdog Thioesterase"/>
    <property type="match status" value="1"/>
</dbReference>